<dbReference type="Proteomes" id="UP000244162">
    <property type="component" value="Unassembled WGS sequence"/>
</dbReference>
<organism evidence="2 3">
    <name type="scientific">Sphingomonas oleivorans</name>
    <dbReference type="NCBI Taxonomy" id="1735121"/>
    <lineage>
        <taxon>Bacteria</taxon>
        <taxon>Pseudomonadati</taxon>
        <taxon>Pseudomonadota</taxon>
        <taxon>Alphaproteobacteria</taxon>
        <taxon>Sphingomonadales</taxon>
        <taxon>Sphingomonadaceae</taxon>
        <taxon>Sphingomonas</taxon>
    </lineage>
</organism>
<protein>
    <submittedName>
        <fullName evidence="2">Uncharacterized protein</fullName>
    </submittedName>
</protein>
<proteinExistence type="predicted"/>
<name>A0A2T5G1B9_9SPHN</name>
<dbReference type="EMBL" id="NWBU01000004">
    <property type="protein sequence ID" value="PTQ12946.1"/>
    <property type="molecule type" value="Genomic_DNA"/>
</dbReference>
<evidence type="ECO:0000256" key="1">
    <source>
        <dbReference type="SAM" id="MobiDB-lite"/>
    </source>
</evidence>
<evidence type="ECO:0000313" key="3">
    <source>
        <dbReference type="Proteomes" id="UP000244162"/>
    </source>
</evidence>
<comment type="caution">
    <text evidence="2">The sequence shown here is derived from an EMBL/GenBank/DDBJ whole genome shotgun (WGS) entry which is preliminary data.</text>
</comment>
<evidence type="ECO:0000313" key="2">
    <source>
        <dbReference type="EMBL" id="PTQ12946.1"/>
    </source>
</evidence>
<accession>A0A2T5G1B9</accession>
<gene>
    <name evidence="2" type="ORF">CLG96_02045</name>
</gene>
<keyword evidence="3" id="KW-1185">Reference proteome</keyword>
<feature type="region of interest" description="Disordered" evidence="1">
    <location>
        <begin position="25"/>
        <end position="58"/>
    </location>
</feature>
<sequence length="217" mass="24287">MSRVSGDQGMVRSRDIKAISELAAEMKRRKAVDQAERERRRQQKTSQQAAAEPRPLVNPFMAQHGRYEESTVVDLDGSLGGKRMSMVKVLLNRGGTAVERWISSDHNGMFGEPQQRAIRYTQNLWIRAEGGLRAIDLTADIVDAPLGWSQQEALVDLKDLMARVPRPYWEVYENVCRFDEPAGTAGSKLANNDRSALAAAKTCVAFTASLIAQWRRL</sequence>
<reference evidence="2 3" key="1">
    <citation type="submission" date="2017-09" db="EMBL/GenBank/DDBJ databases">
        <title>Sphingomonas panjinensis sp.nov., isolated from oil-contaminated soil.</title>
        <authorList>
            <person name="Wang L."/>
            <person name="Chen L."/>
        </authorList>
    </citation>
    <scope>NUCLEOTIDE SEQUENCE [LARGE SCALE GENOMIC DNA]</scope>
    <source>
        <strain evidence="2 3">FW-11</strain>
    </source>
</reference>
<dbReference type="AlphaFoldDB" id="A0A2T5G1B9"/>